<sequence>MTTKMSRKSIDISKRDIQFSENDKGTPLKSEFHFPFSFTGTQSKRKRRTIHGDEIRKENVICPTTECVNKKSKVKRSNSSGNLSKSTALVTPSRNANLSSLVKGTIKRRVSTSLLKHKLKKFQDYSLPYQHGKLALLQETCNVSSPTKLKATPPPKPPRQKPPRNARTIKASPVWVKQKAFQDHSSTVLNNIHISFLVISKHPRD</sequence>
<proteinExistence type="predicted"/>
<comment type="caution">
    <text evidence="2">The sequence shown here is derived from an EMBL/GenBank/DDBJ whole genome shotgun (WGS) entry which is preliminary data.</text>
</comment>
<dbReference type="AlphaFoldDB" id="A0AAD8BQN5"/>
<evidence type="ECO:0000313" key="3">
    <source>
        <dbReference type="Proteomes" id="UP001233172"/>
    </source>
</evidence>
<accession>A0AAD8BQN5</accession>
<name>A0AAD8BQN5_BIOPF</name>
<reference evidence="2" key="2">
    <citation type="submission" date="2023-04" db="EMBL/GenBank/DDBJ databases">
        <authorList>
            <person name="Bu L."/>
            <person name="Lu L."/>
            <person name="Laidemitt M.R."/>
            <person name="Zhang S.M."/>
            <person name="Mutuku M."/>
            <person name="Mkoji G."/>
            <person name="Steinauer M."/>
            <person name="Loker E.S."/>
        </authorList>
    </citation>
    <scope>NUCLEOTIDE SEQUENCE</scope>
    <source>
        <strain evidence="2">KasaAsao</strain>
        <tissue evidence="2">Whole Snail</tissue>
    </source>
</reference>
<evidence type="ECO:0000256" key="1">
    <source>
        <dbReference type="SAM" id="MobiDB-lite"/>
    </source>
</evidence>
<dbReference type="Proteomes" id="UP001233172">
    <property type="component" value="Unassembled WGS sequence"/>
</dbReference>
<protein>
    <submittedName>
        <fullName evidence="2">Rhotekin</fullName>
    </submittedName>
</protein>
<reference evidence="2" key="1">
    <citation type="journal article" date="2023" name="PLoS Negl. Trop. Dis.">
        <title>A genome sequence for Biomphalaria pfeifferi, the major vector snail for the human-infecting parasite Schistosoma mansoni.</title>
        <authorList>
            <person name="Bu L."/>
            <person name="Lu L."/>
            <person name="Laidemitt M.R."/>
            <person name="Zhang S.M."/>
            <person name="Mutuku M."/>
            <person name="Mkoji G."/>
            <person name="Steinauer M."/>
            <person name="Loker E.S."/>
        </authorList>
    </citation>
    <scope>NUCLEOTIDE SEQUENCE</scope>
    <source>
        <strain evidence="2">KasaAsao</strain>
    </source>
</reference>
<dbReference type="EMBL" id="JASAOG010000049">
    <property type="protein sequence ID" value="KAK0058252.1"/>
    <property type="molecule type" value="Genomic_DNA"/>
</dbReference>
<feature type="compositionally biased region" description="Basic and acidic residues" evidence="1">
    <location>
        <begin position="8"/>
        <end position="28"/>
    </location>
</feature>
<keyword evidence="3" id="KW-1185">Reference proteome</keyword>
<evidence type="ECO:0000313" key="2">
    <source>
        <dbReference type="EMBL" id="KAK0058252.1"/>
    </source>
</evidence>
<feature type="region of interest" description="Disordered" evidence="1">
    <location>
        <begin position="1"/>
        <end position="28"/>
    </location>
</feature>
<gene>
    <name evidence="2" type="ORF">Bpfe_012253</name>
</gene>
<feature type="region of interest" description="Disordered" evidence="1">
    <location>
        <begin position="145"/>
        <end position="169"/>
    </location>
</feature>
<organism evidence="2 3">
    <name type="scientific">Biomphalaria pfeifferi</name>
    <name type="common">Bloodfluke planorb</name>
    <name type="synonym">Freshwater snail</name>
    <dbReference type="NCBI Taxonomy" id="112525"/>
    <lineage>
        <taxon>Eukaryota</taxon>
        <taxon>Metazoa</taxon>
        <taxon>Spiralia</taxon>
        <taxon>Lophotrochozoa</taxon>
        <taxon>Mollusca</taxon>
        <taxon>Gastropoda</taxon>
        <taxon>Heterobranchia</taxon>
        <taxon>Euthyneura</taxon>
        <taxon>Panpulmonata</taxon>
        <taxon>Hygrophila</taxon>
        <taxon>Lymnaeoidea</taxon>
        <taxon>Planorbidae</taxon>
        <taxon>Biomphalaria</taxon>
    </lineage>
</organism>